<comment type="caution">
    <text evidence="1">The sequence shown here is derived from an EMBL/GenBank/DDBJ whole genome shotgun (WGS) entry which is preliminary data.</text>
</comment>
<proteinExistence type="predicted"/>
<name>A0ACB6RHF3_9PLEO</name>
<gene>
    <name evidence="1" type="ORF">BU25DRAFT_483015</name>
</gene>
<dbReference type="Proteomes" id="UP000799754">
    <property type="component" value="Unassembled WGS sequence"/>
</dbReference>
<evidence type="ECO:0000313" key="1">
    <source>
        <dbReference type="EMBL" id="KAF2621380.1"/>
    </source>
</evidence>
<reference evidence="1" key="1">
    <citation type="journal article" date="2020" name="Stud. Mycol.">
        <title>101 Dothideomycetes genomes: a test case for predicting lifestyles and emergence of pathogens.</title>
        <authorList>
            <person name="Haridas S."/>
            <person name="Albert R."/>
            <person name="Binder M."/>
            <person name="Bloem J."/>
            <person name="Labutti K."/>
            <person name="Salamov A."/>
            <person name="Andreopoulos B."/>
            <person name="Baker S."/>
            <person name="Barry K."/>
            <person name="Bills G."/>
            <person name="Bluhm B."/>
            <person name="Cannon C."/>
            <person name="Castanera R."/>
            <person name="Culley D."/>
            <person name="Daum C."/>
            <person name="Ezra D."/>
            <person name="Gonzalez J."/>
            <person name="Henrissat B."/>
            <person name="Kuo A."/>
            <person name="Liang C."/>
            <person name="Lipzen A."/>
            <person name="Lutzoni F."/>
            <person name="Magnuson J."/>
            <person name="Mondo S."/>
            <person name="Nolan M."/>
            <person name="Ohm R."/>
            <person name="Pangilinan J."/>
            <person name="Park H.-J."/>
            <person name="Ramirez L."/>
            <person name="Alfaro M."/>
            <person name="Sun H."/>
            <person name="Tritt A."/>
            <person name="Yoshinaga Y."/>
            <person name="Zwiers L.-H."/>
            <person name="Turgeon B."/>
            <person name="Goodwin S."/>
            <person name="Spatafora J."/>
            <person name="Crous P."/>
            <person name="Grigoriev I."/>
        </authorList>
    </citation>
    <scope>NUCLEOTIDE SEQUENCE</scope>
    <source>
        <strain evidence="1">CBS 525.71</strain>
    </source>
</reference>
<dbReference type="EMBL" id="MU006756">
    <property type="protein sequence ID" value="KAF2621380.1"/>
    <property type="molecule type" value="Genomic_DNA"/>
</dbReference>
<evidence type="ECO:0000313" key="2">
    <source>
        <dbReference type="Proteomes" id="UP000799754"/>
    </source>
</evidence>
<organism evidence="1 2">
    <name type="scientific">Macroventuria anomochaeta</name>
    <dbReference type="NCBI Taxonomy" id="301207"/>
    <lineage>
        <taxon>Eukaryota</taxon>
        <taxon>Fungi</taxon>
        <taxon>Dikarya</taxon>
        <taxon>Ascomycota</taxon>
        <taxon>Pezizomycotina</taxon>
        <taxon>Dothideomycetes</taxon>
        <taxon>Pleosporomycetidae</taxon>
        <taxon>Pleosporales</taxon>
        <taxon>Pleosporineae</taxon>
        <taxon>Didymellaceae</taxon>
        <taxon>Macroventuria</taxon>
    </lineage>
</organism>
<sequence>MRSPPTDPPWFRASESKLELGPKHPATVFCNDSEKDEHDLAALRICSCSVIRRASRRRLLRLLHHT</sequence>
<keyword evidence="2" id="KW-1185">Reference proteome</keyword>
<protein>
    <submittedName>
        <fullName evidence="1">Uncharacterized protein</fullName>
    </submittedName>
</protein>
<accession>A0ACB6RHF3</accession>